<evidence type="ECO:0000256" key="2">
    <source>
        <dbReference type="ARBA" id="ARBA00004906"/>
    </source>
</evidence>
<dbReference type="InterPro" id="IPR017375">
    <property type="entry name" value="PEX12"/>
</dbReference>
<gene>
    <name evidence="17" type="ORF">CANCADRAFT_17622</name>
</gene>
<dbReference type="InterPro" id="IPR013083">
    <property type="entry name" value="Znf_RING/FYVE/PHD"/>
</dbReference>
<reference evidence="18" key="1">
    <citation type="submission" date="2016-02" db="EMBL/GenBank/DDBJ databases">
        <title>Comparative genomics of biotechnologically important yeasts.</title>
        <authorList>
            <consortium name="DOE Joint Genome Institute"/>
            <person name="Riley R."/>
            <person name="Haridas S."/>
            <person name="Wolfe K.H."/>
            <person name="Lopes M.R."/>
            <person name="Hittinger C.T."/>
            <person name="Goker M."/>
            <person name="Salamov A."/>
            <person name="Wisecaver J."/>
            <person name="Long T.M."/>
            <person name="Aerts A.L."/>
            <person name="Barry K."/>
            <person name="Choi C."/>
            <person name="Clum A."/>
            <person name="Coughlan A.Y."/>
            <person name="Deshpande S."/>
            <person name="Douglass A.P."/>
            <person name="Hanson S.J."/>
            <person name="Klenk H.-P."/>
            <person name="Labutti K."/>
            <person name="Lapidus A."/>
            <person name="Lindquist E."/>
            <person name="Lipzen A."/>
            <person name="Meier-Kolthoff J.P."/>
            <person name="Ohm R.A."/>
            <person name="Otillar R.P."/>
            <person name="Pangilinan J."/>
            <person name="Peng Y."/>
            <person name="Rokas A."/>
            <person name="Rosa C.A."/>
            <person name="Scheuner C."/>
            <person name="Sibirny A.A."/>
            <person name="Slot J.C."/>
            <person name="Stielow J.B."/>
            <person name="Sun H."/>
            <person name="Kurtzman C.P."/>
            <person name="Blackwell M."/>
            <person name="Jeffries T.W."/>
            <person name="Grigoriev I.V."/>
        </authorList>
    </citation>
    <scope>NUCLEOTIDE SEQUENCE [LARGE SCALE GENOMIC DNA]</scope>
    <source>
        <strain evidence="18">NRRL Y-17796</strain>
    </source>
</reference>
<evidence type="ECO:0000256" key="10">
    <source>
        <dbReference type="ARBA" id="ARBA00022927"/>
    </source>
</evidence>
<dbReference type="PANTHER" id="PTHR12888:SF0">
    <property type="entry name" value="PEROXISOME ASSEMBLY PROTEIN 12"/>
    <property type="match status" value="1"/>
</dbReference>
<dbReference type="SMART" id="SM00184">
    <property type="entry name" value="RING"/>
    <property type="match status" value="1"/>
</dbReference>
<evidence type="ECO:0000256" key="13">
    <source>
        <dbReference type="ARBA" id="ARBA00023140"/>
    </source>
</evidence>
<keyword evidence="7" id="KW-0479">Metal-binding</keyword>
<name>A0A1E4TGL7_9ASCO</name>
<dbReference type="GO" id="GO:1990429">
    <property type="term" value="C:peroxisomal importomer complex"/>
    <property type="evidence" value="ECO:0007669"/>
    <property type="project" value="TreeGrafter"/>
</dbReference>
<comment type="subcellular location">
    <subcellularLocation>
        <location evidence="1">Peroxisome membrane</location>
        <topology evidence="1">Multi-pass membrane protein</topology>
    </subcellularLocation>
</comment>
<evidence type="ECO:0000256" key="15">
    <source>
        <dbReference type="ARBA" id="ARBA00034505"/>
    </source>
</evidence>
<dbReference type="GO" id="GO:0016562">
    <property type="term" value="P:protein import into peroxisome matrix, receptor recycling"/>
    <property type="evidence" value="ECO:0007669"/>
    <property type="project" value="UniProtKB-ARBA"/>
</dbReference>
<keyword evidence="5" id="KW-0813">Transport</keyword>
<evidence type="ECO:0000256" key="1">
    <source>
        <dbReference type="ARBA" id="ARBA00004585"/>
    </source>
</evidence>
<proteinExistence type="inferred from homology"/>
<protein>
    <recommendedName>
        <fullName evidence="4">Peroxisome assembly protein 12</fullName>
    </recommendedName>
    <alternativeName>
        <fullName evidence="14">Peroxin-12</fullName>
    </alternativeName>
</protein>
<evidence type="ECO:0000256" key="7">
    <source>
        <dbReference type="ARBA" id="ARBA00022723"/>
    </source>
</evidence>
<dbReference type="GO" id="GO:0008270">
    <property type="term" value="F:zinc ion binding"/>
    <property type="evidence" value="ECO:0007669"/>
    <property type="project" value="UniProtKB-KW"/>
</dbReference>
<dbReference type="GO" id="GO:0006513">
    <property type="term" value="P:protein monoubiquitination"/>
    <property type="evidence" value="ECO:0007669"/>
    <property type="project" value="TreeGrafter"/>
</dbReference>
<dbReference type="SUPFAM" id="SSF57850">
    <property type="entry name" value="RING/U-box"/>
    <property type="match status" value="1"/>
</dbReference>
<sequence>MDFFGSLSASGLSSQPTLFEIISAEELSSLLAPSLRYVVAYTAQRHPRYLLKIAHRFDEIYLALSAVIEYQFLKRHNSSFAENFYGLKRVRTLAIDPAALNDYAPKQIRDAQRLKRHQIIGHLFVLVVLPYINEKISRRYELLIARSAFGTHTQSEPSSHYERLTQFTDHLILHYYPAAKACLTLSNVGFSAFYLFQASNAHNLADYLLNTSYARLTSFDYDTPATQQDEDPKTLSEKLAFLCSLQGLKLVESSVLDSLQTMLATAMFGLKFAEWWAASDIGTQLSMKHRSGVDSVLPPPTGANTVLQKVEEKPTMELKALSDDNQSCPICHESITNPAIIETGFVFCYTCIFRILSDAPQETGGRCPVTGQRLLGARYIENQEQWEITGIRRLII</sequence>
<evidence type="ECO:0000313" key="17">
    <source>
        <dbReference type="EMBL" id="ODV90818.1"/>
    </source>
</evidence>
<dbReference type="OrthoDB" id="107372at2759"/>
<evidence type="ECO:0000256" key="11">
    <source>
        <dbReference type="ARBA" id="ARBA00022989"/>
    </source>
</evidence>
<comment type="subunit">
    <text evidence="15">Component of the PEX2-PEX10-PEX12 retrotranslocation channel, composed of PEX2, PEX10 and PEX12.</text>
</comment>
<keyword evidence="13" id="KW-0576">Peroxisome</keyword>
<dbReference type="InterPro" id="IPR006845">
    <property type="entry name" value="Pex_N"/>
</dbReference>
<dbReference type="PANTHER" id="PTHR12888">
    <property type="entry name" value="PEROXISOME ASSEMBLY PROTEIN 12 PEROXIN-12"/>
    <property type="match status" value="1"/>
</dbReference>
<accession>A0A1E4TGL7</accession>
<dbReference type="Gene3D" id="3.30.40.10">
    <property type="entry name" value="Zinc/RING finger domain, C3HC4 (zinc finger)"/>
    <property type="match status" value="1"/>
</dbReference>
<dbReference type="GO" id="GO:0005778">
    <property type="term" value="C:peroxisomal membrane"/>
    <property type="evidence" value="ECO:0007669"/>
    <property type="project" value="UniProtKB-SubCell"/>
</dbReference>
<keyword evidence="12" id="KW-0472">Membrane</keyword>
<organism evidence="17 18">
    <name type="scientific">Tortispora caseinolytica NRRL Y-17796</name>
    <dbReference type="NCBI Taxonomy" id="767744"/>
    <lineage>
        <taxon>Eukaryota</taxon>
        <taxon>Fungi</taxon>
        <taxon>Dikarya</taxon>
        <taxon>Ascomycota</taxon>
        <taxon>Saccharomycotina</taxon>
        <taxon>Trigonopsidomycetes</taxon>
        <taxon>Trigonopsidales</taxon>
        <taxon>Trigonopsidaceae</taxon>
        <taxon>Tortispora</taxon>
    </lineage>
</organism>
<dbReference type="PIRSF" id="PIRSF038074">
    <property type="entry name" value="Peroxisome_assembly_p12"/>
    <property type="match status" value="1"/>
</dbReference>
<keyword evidence="10" id="KW-0653">Protein transport</keyword>
<evidence type="ECO:0000256" key="4">
    <source>
        <dbReference type="ARBA" id="ARBA00018980"/>
    </source>
</evidence>
<feature type="non-terminal residue" evidence="17">
    <location>
        <position position="396"/>
    </location>
</feature>
<dbReference type="EMBL" id="KV453842">
    <property type="protein sequence ID" value="ODV90818.1"/>
    <property type="molecule type" value="Genomic_DNA"/>
</dbReference>
<feature type="domain" description="RING-type" evidence="16">
    <location>
        <begin position="328"/>
        <end position="370"/>
    </location>
</feature>
<keyword evidence="18" id="KW-1185">Reference proteome</keyword>
<evidence type="ECO:0000256" key="8">
    <source>
        <dbReference type="ARBA" id="ARBA00022771"/>
    </source>
</evidence>
<dbReference type="Pfam" id="PF04757">
    <property type="entry name" value="Pex2_Pex12"/>
    <property type="match status" value="1"/>
</dbReference>
<dbReference type="AlphaFoldDB" id="A0A1E4TGL7"/>
<evidence type="ECO:0000259" key="16">
    <source>
        <dbReference type="SMART" id="SM00184"/>
    </source>
</evidence>
<keyword evidence="9" id="KW-0862">Zinc</keyword>
<evidence type="ECO:0000256" key="14">
    <source>
        <dbReference type="ARBA" id="ARBA00029692"/>
    </source>
</evidence>
<evidence type="ECO:0000256" key="12">
    <source>
        <dbReference type="ARBA" id="ARBA00023136"/>
    </source>
</evidence>
<dbReference type="Proteomes" id="UP000095023">
    <property type="component" value="Unassembled WGS sequence"/>
</dbReference>
<dbReference type="GO" id="GO:0004842">
    <property type="term" value="F:ubiquitin-protein transferase activity"/>
    <property type="evidence" value="ECO:0007669"/>
    <property type="project" value="TreeGrafter"/>
</dbReference>
<evidence type="ECO:0000256" key="5">
    <source>
        <dbReference type="ARBA" id="ARBA00022448"/>
    </source>
</evidence>
<keyword evidence="8" id="KW-0863">Zinc-finger</keyword>
<comment type="pathway">
    <text evidence="2">Protein modification; protein ubiquitination.</text>
</comment>
<keyword evidence="6" id="KW-0812">Transmembrane</keyword>
<keyword evidence="11" id="KW-1133">Transmembrane helix</keyword>
<evidence type="ECO:0000313" key="18">
    <source>
        <dbReference type="Proteomes" id="UP000095023"/>
    </source>
</evidence>
<evidence type="ECO:0000256" key="6">
    <source>
        <dbReference type="ARBA" id="ARBA00022692"/>
    </source>
</evidence>
<comment type="similarity">
    <text evidence="3">Belongs to the pex2/pex10/pex12 family.</text>
</comment>
<evidence type="ECO:0000256" key="3">
    <source>
        <dbReference type="ARBA" id="ARBA00008704"/>
    </source>
</evidence>
<dbReference type="InterPro" id="IPR001841">
    <property type="entry name" value="Znf_RING"/>
</dbReference>
<evidence type="ECO:0000256" key="9">
    <source>
        <dbReference type="ARBA" id="ARBA00022833"/>
    </source>
</evidence>